<dbReference type="OrthoDB" id="6259967at2"/>
<dbReference type="Proteomes" id="UP000434580">
    <property type="component" value="Unassembled WGS sequence"/>
</dbReference>
<sequence length="171" mass="19066">MFSNIQIETIDHTCNEAECLRMQLAAQRVKDTNTEPVLSELTDINDVEAPAASYHDDLPAFENSGVNHFRVMLDEITIGVIHSSAQQTYGSISDIIWENSHTPTTVWRALGPAHQNRSCRAEERASIFNVLHALIEQLEYCNTCGGLNCSGHMHDDEMCQSCATQHCGIVY</sequence>
<accession>A0A5S9PAB6</accession>
<dbReference type="EMBL" id="CACSII010000009">
    <property type="protein sequence ID" value="CAA0101456.1"/>
    <property type="molecule type" value="Genomic_DNA"/>
</dbReference>
<name>A0A5S9PAB6_9GAMM</name>
<proteinExistence type="predicted"/>
<gene>
    <name evidence="1" type="ORF">DPBNPPHM_03909</name>
</gene>
<organism evidence="1 2">
    <name type="scientific">BD1-7 clade bacterium</name>
    <dbReference type="NCBI Taxonomy" id="2029982"/>
    <lineage>
        <taxon>Bacteria</taxon>
        <taxon>Pseudomonadati</taxon>
        <taxon>Pseudomonadota</taxon>
        <taxon>Gammaproteobacteria</taxon>
        <taxon>Cellvibrionales</taxon>
        <taxon>Spongiibacteraceae</taxon>
        <taxon>BD1-7 clade</taxon>
    </lineage>
</organism>
<evidence type="ECO:0000313" key="1">
    <source>
        <dbReference type="EMBL" id="CAA0101456.1"/>
    </source>
</evidence>
<evidence type="ECO:0000313" key="2">
    <source>
        <dbReference type="Proteomes" id="UP000434580"/>
    </source>
</evidence>
<reference evidence="1 2" key="1">
    <citation type="submission" date="2019-11" db="EMBL/GenBank/DDBJ databases">
        <authorList>
            <person name="Holert J."/>
        </authorList>
    </citation>
    <scope>NUCLEOTIDE SEQUENCE [LARGE SCALE GENOMIC DNA]</scope>
    <source>
        <strain evidence="1">BC5_2</strain>
    </source>
</reference>
<protein>
    <submittedName>
        <fullName evidence="1">Uncharacterized protein</fullName>
    </submittedName>
</protein>
<dbReference type="AlphaFoldDB" id="A0A5S9PAB6"/>